<dbReference type="AlphaFoldDB" id="A0A0B8ZN33"/>
<evidence type="ECO:0000256" key="3">
    <source>
        <dbReference type="SAM" id="Phobius"/>
    </source>
</evidence>
<reference evidence="5 6" key="1">
    <citation type="submission" date="2014-10" db="EMBL/GenBank/DDBJ databases">
        <title>Draft genome sequence of Novosphingobium subterraneum DSM 12447.</title>
        <authorList>
            <person name="Gan H.M."/>
            <person name="Gan H.Y."/>
            <person name="Savka M.A."/>
        </authorList>
    </citation>
    <scope>NUCLEOTIDE SEQUENCE [LARGE SCALE GENOMIC DNA]</scope>
    <source>
        <strain evidence="5 6">DSM 12447</strain>
    </source>
</reference>
<dbReference type="Pfam" id="PF06580">
    <property type="entry name" value="His_kinase"/>
    <property type="match status" value="1"/>
</dbReference>
<dbReference type="InterPro" id="IPR036890">
    <property type="entry name" value="HATPase_C_sf"/>
</dbReference>
<feature type="domain" description="Signal transduction histidine kinase internal region" evidence="4">
    <location>
        <begin position="436"/>
        <end position="516"/>
    </location>
</feature>
<keyword evidence="1" id="KW-0175">Coiled coil</keyword>
<keyword evidence="5" id="KW-0418">Kinase</keyword>
<feature type="region of interest" description="Disordered" evidence="2">
    <location>
        <begin position="269"/>
        <end position="290"/>
    </location>
</feature>
<proteinExistence type="predicted"/>
<protein>
    <submittedName>
        <fullName evidence="5">Histidine kinase</fullName>
    </submittedName>
</protein>
<keyword evidence="6" id="KW-1185">Reference proteome</keyword>
<comment type="caution">
    <text evidence="5">The sequence shown here is derived from an EMBL/GenBank/DDBJ whole genome shotgun (WGS) entry which is preliminary data.</text>
</comment>
<dbReference type="PANTHER" id="PTHR34220:SF7">
    <property type="entry name" value="SENSOR HISTIDINE KINASE YPDA"/>
    <property type="match status" value="1"/>
</dbReference>
<evidence type="ECO:0000259" key="4">
    <source>
        <dbReference type="Pfam" id="PF06580"/>
    </source>
</evidence>
<feature type="compositionally biased region" description="Basic and acidic residues" evidence="2">
    <location>
        <begin position="333"/>
        <end position="354"/>
    </location>
</feature>
<feature type="transmembrane region" description="Helical" evidence="3">
    <location>
        <begin position="82"/>
        <end position="104"/>
    </location>
</feature>
<dbReference type="PANTHER" id="PTHR34220">
    <property type="entry name" value="SENSOR HISTIDINE KINASE YPDA"/>
    <property type="match status" value="1"/>
</dbReference>
<dbReference type="EMBL" id="JRVC01000006">
    <property type="protein sequence ID" value="KHS47744.1"/>
    <property type="molecule type" value="Genomic_DNA"/>
</dbReference>
<dbReference type="GO" id="GO:0016020">
    <property type="term" value="C:membrane"/>
    <property type="evidence" value="ECO:0007669"/>
    <property type="project" value="InterPro"/>
</dbReference>
<feature type="compositionally biased region" description="Pro residues" evidence="2">
    <location>
        <begin position="165"/>
        <end position="187"/>
    </location>
</feature>
<keyword evidence="3" id="KW-0812">Transmembrane</keyword>
<dbReference type="Gene3D" id="3.30.565.10">
    <property type="entry name" value="Histidine kinase-like ATPase, C-terminal domain"/>
    <property type="match status" value="1"/>
</dbReference>
<feature type="region of interest" description="Disordered" evidence="2">
    <location>
        <begin position="333"/>
        <end position="371"/>
    </location>
</feature>
<evidence type="ECO:0000256" key="1">
    <source>
        <dbReference type="SAM" id="Coils"/>
    </source>
</evidence>
<keyword evidence="5" id="KW-0808">Transferase</keyword>
<dbReference type="RefSeq" id="WP_407668270.1">
    <property type="nucleotide sequence ID" value="NZ_JRVC01000006.1"/>
</dbReference>
<sequence length="631" mass="68215">MTSSQIDPGIPRVPARQVILSAVALWLCYFLLITVRGLVVELGDFTDLLWRRALVTFAGIVVTVACWPLLRRFDARPLATRVAAALVIMLPAALALAAVNQWAFAPVEKRMIERISTTPGQQENGESTTTTQTTVTTGQGKPGVKIRHDMAGNVLVDVLDEGFIPPAPPEPDLPEPPPQPEIPPAPKAAPSMEPLLSAEDIAELRKVGDEATIQALKNFGIKQDADGSMVISQPGLFVRQYADGRSEVRTGGKVYTVDEDGEVESISDAVEPPASAASAAPPAPPVPPMLSAAERDKIRKTARREADKALRRAQAARKLALEKAQAVRAREVATARTAAEQRKAESARAGDEKVANAPQPSPSETVTEDLRGPDHVTIIRQTVENEGLWRQLTDVALGRYFLLIAWAALYLALGNGEQLRAAEYREGQYARAAKAAELRSLRYQVNPHFLFNTLNSLSALVMVGRTEQAERMIQSISRFYRHSLAGDPTADMPLEDEIALQRHYLDIEAVRFPERLRCEFDIPDDLMTACVPGMILQPLVENSIKYAVSTTIRPVTIRITAREAGGFLILTVADDGPGEGFANGGTGIGIANVRSRLAARFGEDGAGVESGPLPAGGYATVLTMPVVRNEC</sequence>
<dbReference type="PATRIC" id="fig|48936.3.peg.1544"/>
<evidence type="ECO:0000313" key="6">
    <source>
        <dbReference type="Proteomes" id="UP000031338"/>
    </source>
</evidence>
<feature type="region of interest" description="Disordered" evidence="2">
    <location>
        <begin position="116"/>
        <end position="144"/>
    </location>
</feature>
<feature type="transmembrane region" description="Helical" evidence="3">
    <location>
        <begin position="50"/>
        <end position="70"/>
    </location>
</feature>
<dbReference type="GO" id="GO:0000155">
    <property type="term" value="F:phosphorelay sensor kinase activity"/>
    <property type="evidence" value="ECO:0007669"/>
    <property type="project" value="InterPro"/>
</dbReference>
<evidence type="ECO:0000256" key="2">
    <source>
        <dbReference type="SAM" id="MobiDB-lite"/>
    </source>
</evidence>
<dbReference type="SUPFAM" id="SSF55874">
    <property type="entry name" value="ATPase domain of HSP90 chaperone/DNA topoisomerase II/histidine kinase"/>
    <property type="match status" value="1"/>
</dbReference>
<keyword evidence="3" id="KW-1133">Transmembrane helix</keyword>
<gene>
    <name evidence="5" type="ORF">NJ75_01540</name>
</gene>
<feature type="transmembrane region" description="Helical" evidence="3">
    <location>
        <begin position="18"/>
        <end position="38"/>
    </location>
</feature>
<dbReference type="InterPro" id="IPR010559">
    <property type="entry name" value="Sig_transdc_His_kin_internal"/>
</dbReference>
<dbReference type="Proteomes" id="UP000031338">
    <property type="component" value="Unassembled WGS sequence"/>
</dbReference>
<accession>A0A0B8ZN33</accession>
<dbReference type="STRING" id="48936.NJ75_01540"/>
<feature type="region of interest" description="Disordered" evidence="2">
    <location>
        <begin position="161"/>
        <end position="192"/>
    </location>
</feature>
<organism evidence="5 6">
    <name type="scientific">Novosphingobium subterraneum</name>
    <dbReference type="NCBI Taxonomy" id="48936"/>
    <lineage>
        <taxon>Bacteria</taxon>
        <taxon>Pseudomonadati</taxon>
        <taxon>Pseudomonadota</taxon>
        <taxon>Alphaproteobacteria</taxon>
        <taxon>Sphingomonadales</taxon>
        <taxon>Sphingomonadaceae</taxon>
        <taxon>Novosphingobium</taxon>
    </lineage>
</organism>
<dbReference type="InterPro" id="IPR050640">
    <property type="entry name" value="Bact_2-comp_sensor_kinase"/>
</dbReference>
<name>A0A0B8ZN33_9SPHN</name>
<feature type="coiled-coil region" evidence="1">
    <location>
        <begin position="299"/>
        <end position="330"/>
    </location>
</feature>
<feature type="compositionally biased region" description="Low complexity" evidence="2">
    <location>
        <begin position="120"/>
        <end position="139"/>
    </location>
</feature>
<evidence type="ECO:0000313" key="5">
    <source>
        <dbReference type="EMBL" id="KHS47744.1"/>
    </source>
</evidence>
<keyword evidence="3" id="KW-0472">Membrane</keyword>